<proteinExistence type="predicted"/>
<dbReference type="Proteomes" id="UP000515121">
    <property type="component" value="Unplaced"/>
</dbReference>
<dbReference type="RefSeq" id="XP_022728729.1">
    <property type="nucleotide sequence ID" value="XM_022872994.1"/>
</dbReference>
<dbReference type="PANTHER" id="PTHR47987">
    <property type="entry name" value="OS08G0249100 PROTEIN"/>
    <property type="match status" value="1"/>
</dbReference>
<keyword evidence="2" id="KW-1185">Reference proteome</keyword>
<keyword evidence="3" id="KW-0808">Transferase</keyword>
<dbReference type="KEGG" id="dzi:111284279"/>
<gene>
    <name evidence="3" type="primary">LOC111284279</name>
</gene>
<dbReference type="InterPro" id="IPR046958">
    <property type="entry name" value="RBK1/2/STUNTED"/>
</dbReference>
<feature type="domain" description="Protein kinase" evidence="1">
    <location>
        <begin position="1"/>
        <end position="128"/>
    </location>
</feature>
<evidence type="ECO:0000259" key="1">
    <source>
        <dbReference type="PROSITE" id="PS50011"/>
    </source>
</evidence>
<evidence type="ECO:0000313" key="2">
    <source>
        <dbReference type="Proteomes" id="UP000515121"/>
    </source>
</evidence>
<dbReference type="GeneID" id="111284279"/>
<keyword evidence="3" id="KW-0418">Kinase</keyword>
<dbReference type="InterPro" id="IPR011009">
    <property type="entry name" value="Kinase-like_dom_sf"/>
</dbReference>
<evidence type="ECO:0000313" key="3">
    <source>
        <dbReference type="RefSeq" id="XP_022728729.1"/>
    </source>
</evidence>
<dbReference type="Pfam" id="PF00069">
    <property type="entry name" value="Pkinase"/>
    <property type="match status" value="1"/>
</dbReference>
<reference evidence="3" key="1">
    <citation type="submission" date="2025-08" db="UniProtKB">
        <authorList>
            <consortium name="RefSeq"/>
        </authorList>
    </citation>
    <scope>IDENTIFICATION</scope>
    <source>
        <tissue evidence="3">Fruit stalk</tissue>
    </source>
</reference>
<dbReference type="SUPFAM" id="SSF56112">
    <property type="entry name" value="Protein kinase-like (PK-like)"/>
    <property type="match status" value="1"/>
</dbReference>
<dbReference type="Gene3D" id="1.10.510.10">
    <property type="entry name" value="Transferase(Phosphotransferase) domain 1"/>
    <property type="match status" value="1"/>
</dbReference>
<dbReference type="GO" id="GO:0005524">
    <property type="term" value="F:ATP binding"/>
    <property type="evidence" value="ECO:0007669"/>
    <property type="project" value="InterPro"/>
</dbReference>
<dbReference type="GO" id="GO:0004672">
    <property type="term" value="F:protein kinase activity"/>
    <property type="evidence" value="ECO:0007669"/>
    <property type="project" value="InterPro"/>
</dbReference>
<accession>A0A6P5XK05</accession>
<dbReference type="OrthoDB" id="4062651at2759"/>
<organism evidence="2 3">
    <name type="scientific">Durio zibethinus</name>
    <name type="common">Durian</name>
    <dbReference type="NCBI Taxonomy" id="66656"/>
    <lineage>
        <taxon>Eukaryota</taxon>
        <taxon>Viridiplantae</taxon>
        <taxon>Streptophyta</taxon>
        <taxon>Embryophyta</taxon>
        <taxon>Tracheophyta</taxon>
        <taxon>Spermatophyta</taxon>
        <taxon>Magnoliopsida</taxon>
        <taxon>eudicotyledons</taxon>
        <taxon>Gunneridae</taxon>
        <taxon>Pentapetalae</taxon>
        <taxon>rosids</taxon>
        <taxon>malvids</taxon>
        <taxon>Malvales</taxon>
        <taxon>Malvaceae</taxon>
        <taxon>Helicteroideae</taxon>
        <taxon>Durio</taxon>
    </lineage>
</organism>
<dbReference type="InterPro" id="IPR000719">
    <property type="entry name" value="Prot_kinase_dom"/>
</dbReference>
<protein>
    <submittedName>
        <fullName evidence="3">Probable serine/threonine-protein kinase PBL12</fullName>
    </submittedName>
</protein>
<dbReference type="AlphaFoldDB" id="A0A6P5XK05"/>
<sequence>MRSDQFLKQENIQTSRYSAPEYLENGTVSTKTDVYSFGVVLLELITGQKTMDEKLGQQGFLTWARTLLKQRRYLELVDPRIANSHNVFQLYRIAQLAQKCLSKNPKKRLSMDKVVSTLEDITECKPRILNKDHRPLKSYLPYNCVKTVEPESCYEDVDVRSQMRSRSLPANVCTCHSFRNDRKTYRLVRARTESASQVHY</sequence>
<name>A0A6P5XK05_DURZI</name>
<dbReference type="PROSITE" id="PS50011">
    <property type="entry name" value="PROTEIN_KINASE_DOM"/>
    <property type="match status" value="1"/>
</dbReference>